<gene>
    <name evidence="1" type="ORF">CMP1-10</name>
</gene>
<sequence>MSDVALIEPESTSDLHRNRIRESEATMDKVPGGENGLNALDTRLLEMAANRKSPQEMQDATGIPAARCAQRVREILSARDWLSPLERRVLIMDDYAKLRTYMMEMMDAQRDGIPMVDKKGFGIVLPADPRWAANMLKLLNQLDYMIDRDAGELDNTLNKVKRNQARLMVEAIELAFERLTFEIEKKYPGVEQSVLMEFMEHALPKAIALVDSRTV</sequence>
<protein>
    <submittedName>
        <fullName evidence="1">Uncharacterized protein</fullName>
    </submittedName>
</protein>
<accession>D0U1Z4</accession>
<keyword evidence="2" id="KW-1185">Reference proteome</keyword>
<organism evidence="1 2">
    <name type="scientific">Clavibacter phage CMP1</name>
    <dbReference type="NCBI Taxonomy" id="686439"/>
    <lineage>
        <taxon>Viruses</taxon>
        <taxon>Duplodnaviria</taxon>
        <taxon>Heunggongvirae</taxon>
        <taxon>Uroviricota</taxon>
        <taxon>Caudoviricetes</taxon>
        <taxon>Cimpunavirus</taxon>
        <taxon>Cimpunavirus CMP1</taxon>
    </lineage>
</organism>
<dbReference type="RefSeq" id="YP_003359101.1">
    <property type="nucleotide sequence ID" value="NC_013698.1"/>
</dbReference>
<dbReference type="GeneID" id="8684196"/>
<dbReference type="KEGG" id="vg:8684196"/>
<proteinExistence type="predicted"/>
<name>D0U1Z4_9CAUD</name>
<dbReference type="Proteomes" id="UP000002628">
    <property type="component" value="Segment"/>
</dbReference>
<reference evidence="1 2" key="1">
    <citation type="journal article" date="2010" name="Microbiology">
        <title>The endolysins of bacteriophages CMP1 and CN77 are specific for the lysis of Clavibacter michiganensis strains.</title>
        <authorList>
            <person name="Wittmann J."/>
            <person name="Eichenlaub R."/>
            <person name="Dreiseikelmann B."/>
        </authorList>
    </citation>
    <scope>NUCLEOTIDE SEQUENCE [LARGE SCALE GENOMIC DNA]</scope>
</reference>
<dbReference type="EMBL" id="GQ241246">
    <property type="protein sequence ID" value="ACY35906.1"/>
    <property type="molecule type" value="Genomic_DNA"/>
</dbReference>
<evidence type="ECO:0000313" key="2">
    <source>
        <dbReference type="Proteomes" id="UP000002628"/>
    </source>
</evidence>
<evidence type="ECO:0000313" key="1">
    <source>
        <dbReference type="EMBL" id="ACY35906.1"/>
    </source>
</evidence>